<reference evidence="1 2" key="1">
    <citation type="submission" date="2017-03" db="EMBL/GenBank/DDBJ databases">
        <title>Complete Genome Sequence of a natural compounds producer, Streptomyces violaceus S21.</title>
        <authorList>
            <person name="Zhong C."/>
            <person name="Zhao Z."/>
            <person name="Fu J."/>
            <person name="Zong G."/>
            <person name="Qin R."/>
            <person name="Cao G."/>
        </authorList>
    </citation>
    <scope>NUCLEOTIDE SEQUENCE [LARGE SCALE GENOMIC DNA]</scope>
    <source>
        <strain evidence="1 2">S21</strain>
    </source>
</reference>
<evidence type="ECO:0000313" key="2">
    <source>
        <dbReference type="Proteomes" id="UP000192445"/>
    </source>
</evidence>
<dbReference type="Proteomes" id="UP000192445">
    <property type="component" value="Chromosome"/>
</dbReference>
<name>A0A1V0UMP2_STRVN</name>
<dbReference type="InterPro" id="IPR049735">
    <property type="entry name" value="NovE/LmbU-like"/>
</dbReference>
<sequence>MGPQEGDGVLATRVGLRIPAGLEYEVWERAGQRIARVADSSAWCLGDWIIYGETRYTDRYRRAVKAAGLDYQTIRNYAWVARRFDHGRRRSALSFQHHAEVAAMEPAQQDHWLDQAKRFGWSRNELRRNIRAARQGKSEPAAVPETLPRIKASPERLQRWRLAAERSGSTLEEWIAARLDAAATTMLGLN</sequence>
<dbReference type="NCBIfam" id="NF038070">
    <property type="entry name" value="LmbU_fam_TF"/>
    <property type="match status" value="1"/>
</dbReference>
<dbReference type="KEGG" id="svu:B1H20_22680"/>
<dbReference type="OrthoDB" id="3383999at2"/>
<organism evidence="1 2">
    <name type="scientific">Streptomyces violaceoruber</name>
    <dbReference type="NCBI Taxonomy" id="1935"/>
    <lineage>
        <taxon>Bacteria</taxon>
        <taxon>Bacillati</taxon>
        <taxon>Actinomycetota</taxon>
        <taxon>Actinomycetes</taxon>
        <taxon>Kitasatosporales</taxon>
        <taxon>Streptomycetaceae</taxon>
        <taxon>Streptomyces</taxon>
        <taxon>Streptomyces violaceoruber group</taxon>
    </lineage>
</organism>
<dbReference type="AlphaFoldDB" id="A0A1V0UMP2"/>
<evidence type="ECO:0000313" key="1">
    <source>
        <dbReference type="EMBL" id="ARF66340.1"/>
    </source>
</evidence>
<protein>
    <submittedName>
        <fullName evidence="1">LmbU</fullName>
    </submittedName>
</protein>
<dbReference type="EMBL" id="CP020570">
    <property type="protein sequence ID" value="ARF66340.1"/>
    <property type="molecule type" value="Genomic_DNA"/>
</dbReference>
<accession>A0A1V0UMP2</accession>
<gene>
    <name evidence="1" type="ORF">B1H20_22680</name>
</gene>
<proteinExistence type="predicted"/>